<dbReference type="AlphaFoldDB" id="A0AAV0NZ71"/>
<evidence type="ECO:0000256" key="1">
    <source>
        <dbReference type="SAM" id="Phobius"/>
    </source>
</evidence>
<feature type="transmembrane region" description="Helical" evidence="1">
    <location>
        <begin position="81"/>
        <end position="100"/>
    </location>
</feature>
<sequence length="103" mass="11292">MMIMLANFVKRNLAFGSCIIIIIMLSVVGINAVEAGNLQGAIFLNVIVKVYCSHLTPGYSPLWQNKGNLQVPGSEVQRTSYAISFTSTTCFVCILFSPFIDKL</sequence>
<comment type="caution">
    <text evidence="2">The sequence shown here is derived from an EMBL/GenBank/DDBJ whole genome shotgun (WGS) entry which is preliminary data.</text>
</comment>
<gene>
    <name evidence="2" type="ORF">LITE_LOCUS35928</name>
</gene>
<proteinExistence type="predicted"/>
<name>A0AAV0NZ71_9ROSI</name>
<dbReference type="Proteomes" id="UP001154282">
    <property type="component" value="Unassembled WGS sequence"/>
</dbReference>
<keyword evidence="1" id="KW-1133">Transmembrane helix</keyword>
<dbReference type="EMBL" id="CAMGYJ010000008">
    <property type="protein sequence ID" value="CAI0463861.1"/>
    <property type="molecule type" value="Genomic_DNA"/>
</dbReference>
<evidence type="ECO:0000313" key="2">
    <source>
        <dbReference type="EMBL" id="CAI0463861.1"/>
    </source>
</evidence>
<keyword evidence="1" id="KW-0812">Transmembrane</keyword>
<accession>A0AAV0NZ71</accession>
<keyword evidence="1" id="KW-0472">Membrane</keyword>
<organism evidence="2 3">
    <name type="scientific">Linum tenue</name>
    <dbReference type="NCBI Taxonomy" id="586396"/>
    <lineage>
        <taxon>Eukaryota</taxon>
        <taxon>Viridiplantae</taxon>
        <taxon>Streptophyta</taxon>
        <taxon>Embryophyta</taxon>
        <taxon>Tracheophyta</taxon>
        <taxon>Spermatophyta</taxon>
        <taxon>Magnoliopsida</taxon>
        <taxon>eudicotyledons</taxon>
        <taxon>Gunneridae</taxon>
        <taxon>Pentapetalae</taxon>
        <taxon>rosids</taxon>
        <taxon>fabids</taxon>
        <taxon>Malpighiales</taxon>
        <taxon>Linaceae</taxon>
        <taxon>Linum</taxon>
    </lineage>
</organism>
<feature type="transmembrane region" description="Helical" evidence="1">
    <location>
        <begin position="12"/>
        <end position="33"/>
    </location>
</feature>
<protein>
    <submittedName>
        <fullName evidence="2">Uncharacterized protein</fullName>
    </submittedName>
</protein>
<evidence type="ECO:0000313" key="3">
    <source>
        <dbReference type="Proteomes" id="UP001154282"/>
    </source>
</evidence>
<reference evidence="2" key="1">
    <citation type="submission" date="2022-08" db="EMBL/GenBank/DDBJ databases">
        <authorList>
            <person name="Gutierrez-Valencia J."/>
        </authorList>
    </citation>
    <scope>NUCLEOTIDE SEQUENCE</scope>
</reference>
<keyword evidence="3" id="KW-1185">Reference proteome</keyword>